<dbReference type="InterPro" id="IPR011990">
    <property type="entry name" value="TPR-like_helical_dom_sf"/>
</dbReference>
<feature type="domain" description="cDENN" evidence="2">
    <location>
        <begin position="1677"/>
        <end position="1879"/>
    </location>
</feature>
<feature type="region of interest" description="Disordered" evidence="1">
    <location>
        <begin position="2165"/>
        <end position="2188"/>
    </location>
</feature>
<dbReference type="InterPro" id="IPR043153">
    <property type="entry name" value="DENN_C"/>
</dbReference>
<dbReference type="SMART" id="SM00799">
    <property type="entry name" value="DENN"/>
    <property type="match status" value="1"/>
</dbReference>
<comment type="caution">
    <text evidence="3">The sequence shown here is derived from an EMBL/GenBank/DDBJ whole genome shotgun (WGS) entry which is preliminary data.</text>
</comment>
<keyword evidence="4" id="KW-1185">Reference proteome</keyword>
<dbReference type="OrthoDB" id="64012at2759"/>
<dbReference type="PANTHER" id="PTHR15288">
    <property type="entry name" value="DENN DOMAIN-CONTAINING PROTEIN 2"/>
    <property type="match status" value="1"/>
</dbReference>
<dbReference type="PANTHER" id="PTHR15288:SF0">
    <property type="entry name" value="UDENN DOMAIN-CONTAINING PROTEIN"/>
    <property type="match status" value="1"/>
</dbReference>
<dbReference type="EMBL" id="CAIX01000155">
    <property type="protein sequence ID" value="CCI47164.1"/>
    <property type="molecule type" value="Genomic_DNA"/>
</dbReference>
<dbReference type="Gene3D" id="3.40.50.11500">
    <property type="match status" value="1"/>
</dbReference>
<organism evidence="3 4">
    <name type="scientific">Albugo candida</name>
    <dbReference type="NCBI Taxonomy" id="65357"/>
    <lineage>
        <taxon>Eukaryota</taxon>
        <taxon>Sar</taxon>
        <taxon>Stramenopiles</taxon>
        <taxon>Oomycota</taxon>
        <taxon>Peronosporomycetes</taxon>
        <taxon>Albuginales</taxon>
        <taxon>Albuginaceae</taxon>
        <taxon>Albugo</taxon>
    </lineage>
</organism>
<evidence type="ECO:0000313" key="3">
    <source>
        <dbReference type="EMBL" id="CCI47164.1"/>
    </source>
</evidence>
<dbReference type="Pfam" id="PF02141">
    <property type="entry name" value="DENN"/>
    <property type="match status" value="1"/>
</dbReference>
<evidence type="ECO:0000259" key="2">
    <source>
        <dbReference type="SMART" id="SM00799"/>
    </source>
</evidence>
<feature type="compositionally biased region" description="Basic and acidic residues" evidence="1">
    <location>
        <begin position="1634"/>
        <end position="1645"/>
    </location>
</feature>
<dbReference type="SUPFAM" id="SSF48452">
    <property type="entry name" value="TPR-like"/>
    <property type="match status" value="1"/>
</dbReference>
<dbReference type="InParanoid" id="A0A024GKA4"/>
<proteinExistence type="predicted"/>
<dbReference type="InterPro" id="IPR051942">
    <property type="entry name" value="DENN_domain_containing_2"/>
</dbReference>
<evidence type="ECO:0000313" key="4">
    <source>
        <dbReference type="Proteomes" id="UP000053237"/>
    </source>
</evidence>
<sequence length="2212" mass="251788">MSTTDAFRCSDTKTDKEVGSVTRYSDCDSYQLPSDNRVPIASPQHVVVGISASVQDEVEDWSSDFQLGSYRVLPSTQIASSWSIKHKVSHPRTQSLQRGRDSIERESRYMKRRAMSGSVSWTWYRRNLSKQKLNKARMARLLAERKRLRAVSKTVERPKRADSVEIVQADNQCLEAKVQETMDQGHDVNVYGNQVVAYGLEEDDIQAEIDGPELDESETEDWDAEFGFTNTSEDEEASHTNGKGVGSENFETFLKAFHDMIGNDSIDGDEQDMLQKVRSRSCSNEKSNSLQRSWTESFSPSTREACVPLSGIGGCSQASLERSWAEFTLADRYRLVDVAHSSSYAVRIERFPKPCTTFSQIEQFLSVPNYSDAHFEQWLQEIVSEKANLTKLEITRATKRPLCLPLPSNQLQDSIPLPERRQTLLHTRSVTKDVYQRLIVYRYFGHVKSSQDLIQRYYDLILDIGHKNTSTNVTSNLTIQSEMPYLDSICASPLILEILMEAARVFGPNLPANARSKTDSQKSCKQFQRFLDLTAMVIPAYRNLLALIELRYVCHHLVYFTNLENFRYEWLICDQFPPFLPMEPILNGASTLVIEVLEFYGALFSVCNGLIDLETSNKQAHVSSPSAKVPDTCPDAFQPVWYGTMSDAVYLQALVLCDIQNLYDGKSALIESSIPGLCDLVDYESDRSSFYSRRESEEANSALSSKSPGRSSLDDGAVWNSVLQMLLLLRHDNEARKIALETLYERIPIGVGALVKAKCAITLSGLHCISSTGSMKTAESFAYEALCLLEDCTRKQFGQAQMHFGDHDNCLRLMYNDSLVSELGRETFELLGNILIRNQKYRYGIQCLEASCALYSLLYQYRDHEKLIRHMCALAIEAEDIDRALLLHDSVLKSAQAHGNVNEYVYLTQIMANLWTRQGNFIRAEKVVFTALQYLRENCGLLPHYFSQTITISPVPDAYSFSSRSATLTTSSISLGSTSRSLHSSECDTWLNHDISLHLVLRDIYRSSGRGHTALRVVNHVLCYSLRLPRGKRNLLRMILAEDALRNRMSDVSQVTLHQLEQEALLSPDRNREVEGDHGVKDNNSVSRNISLGIEARLCHELVVSTRYIMCRVKSHLHRKEYFQAFAWVTIAQLRSEDKSLRFQAKLVYLDGKIVHEWSRERIASKLNNATKANAPFVANIIQILKYFESSVFSLSMQEQEKLQERLELFRSCSKDLQQSIKYGIQAYWNAFEKFQTLDDVLNQLKTLLCIVSFHIEPVRQAVMVGADYVEILVQLYWSEDCSNKKLMCERLKKVMEDTRSSLLEAQKLLRSIMNLSEQAADPAYHLRTLIACVDISILLEKVIPFHSVRYIKQAGAYWKEAVKLLLSVFFRRVAVTCRPSAYGGKLWDKASLRSRAFALLPILNFRETWILRLHDCVSSLLTSAGQLLQSPRVPSYLELMLHRYLDELVSAQLGLTSIAHHSRSYAASEAAKWLRTNASSDGCHPTLSSRLSSQKLSMDDTVTCRVKSPAVSVDSSKAPSKGREIHRKNLSMSSISELLATNVIIPSSAQDTLNSCWGRSPNTGLAFINSSGEKDDSNLIRFVPTVLEEYDHSAYSADLKSSRTRGRSASTLYGDAAVSDRRQLSQVEDEESSEQKSDTDEAQRLPKSVDSVEISKLWWIFNSWTYARTKYCNGKIEITALRYQNLRTLRQLLDVFDPQHTTSPDAVPVGMQMYNVMEIHSRAFYQYRDHMFFMDYDIAHNEYDIPSFQLKSFPFEAGQVANWIEQLPRPDWYLTKHHNAESDMGNPGAGIFNTLRFLGIKNTLNLLSSLLLEKPLIVLGSSFGHVQQAIMTLIKLLQPFQWPYICIPFLPISSWKFLHESILSHLAWQQYSNDAQSSFQGRWNSFFSSTMHETGITTPTLKNCPRHQSGAPFIIGIVGETWQMVTQQLKATFEGEMSSINCTGACTGSSRWEERYFSGRINIIDLDKPTASMISVTNGTNFPRLWRKNLVDHMRKLVQQTRRKKRKSFLWNSKKLSLLDILHLSRSQDGREVCDFSSGEGLHSLQDEKRDLTTASLDHKVQGHQYECSMECCMMFHTQLVELYEKLILCCMESQKYRNTCRKKPFKSYELKIWFSSSREIEHYAKKFVNSKLYSEYVEKRSEQGLLPLPRTCLQYQQSHVRSVSSRVTPKRPQWLHGSNNASNVSHSSSWTSLGLSGLFSSTTTTSSGKF</sequence>
<dbReference type="Proteomes" id="UP000053237">
    <property type="component" value="Unassembled WGS sequence"/>
</dbReference>
<reference evidence="3 4" key="1">
    <citation type="submission" date="2012-05" db="EMBL/GenBank/DDBJ databases">
        <title>Recombination and specialization in a pathogen metapopulation.</title>
        <authorList>
            <person name="Gardiner A."/>
            <person name="Kemen E."/>
            <person name="Schultz-Larsen T."/>
            <person name="MacLean D."/>
            <person name="Van Oosterhout C."/>
            <person name="Jones J.D.G."/>
        </authorList>
    </citation>
    <scope>NUCLEOTIDE SEQUENCE [LARGE SCALE GENOMIC DNA]</scope>
    <source>
        <strain evidence="3 4">Ac Nc2</strain>
    </source>
</reference>
<protein>
    <recommendedName>
        <fullName evidence="2">cDENN domain-containing protein</fullName>
    </recommendedName>
</protein>
<dbReference type="InterPro" id="IPR001194">
    <property type="entry name" value="cDENN_dom"/>
</dbReference>
<feature type="region of interest" description="Disordered" evidence="1">
    <location>
        <begin position="1621"/>
        <end position="1646"/>
    </location>
</feature>
<evidence type="ECO:0000256" key="1">
    <source>
        <dbReference type="SAM" id="MobiDB-lite"/>
    </source>
</evidence>
<accession>A0A024GKA4</accession>
<name>A0A024GKA4_9STRA</name>
<gene>
    <name evidence="3" type="ORF">BN9_081420</name>
</gene>